<reference evidence="2" key="1">
    <citation type="submission" date="2020-11" db="EMBL/GenBank/DDBJ databases">
        <authorList>
            <consortium name="DOE Joint Genome Institute"/>
            <person name="Ahrendt S."/>
            <person name="Riley R."/>
            <person name="Andreopoulos W."/>
            <person name="LaButti K."/>
            <person name="Pangilinan J."/>
            <person name="Ruiz-duenas F.J."/>
            <person name="Barrasa J.M."/>
            <person name="Sanchez-Garcia M."/>
            <person name="Camarero S."/>
            <person name="Miyauchi S."/>
            <person name="Serrano A."/>
            <person name="Linde D."/>
            <person name="Babiker R."/>
            <person name="Drula E."/>
            <person name="Ayuso-Fernandez I."/>
            <person name="Pacheco R."/>
            <person name="Padilla G."/>
            <person name="Ferreira P."/>
            <person name="Barriuso J."/>
            <person name="Kellner H."/>
            <person name="Castanera R."/>
            <person name="Alfaro M."/>
            <person name="Ramirez L."/>
            <person name="Pisabarro A.G."/>
            <person name="Kuo A."/>
            <person name="Tritt A."/>
            <person name="Lipzen A."/>
            <person name="He G."/>
            <person name="Yan M."/>
            <person name="Ng V."/>
            <person name="Cullen D."/>
            <person name="Martin F."/>
            <person name="Rosso M.-N."/>
            <person name="Henrissat B."/>
            <person name="Hibbett D."/>
            <person name="Martinez A.T."/>
            <person name="Grigoriev I.V."/>
        </authorList>
    </citation>
    <scope>NUCLEOTIDE SEQUENCE</scope>
    <source>
        <strain evidence="2">AH 44721</strain>
    </source>
</reference>
<dbReference type="AlphaFoldDB" id="A0A9P5N8C1"/>
<feature type="region of interest" description="Disordered" evidence="1">
    <location>
        <begin position="261"/>
        <end position="382"/>
    </location>
</feature>
<gene>
    <name evidence="2" type="ORF">CPB84DRAFT_1753245</name>
</gene>
<feature type="region of interest" description="Disordered" evidence="1">
    <location>
        <begin position="54"/>
        <end position="148"/>
    </location>
</feature>
<dbReference type="EMBL" id="JADNYJ010000236">
    <property type="protein sequence ID" value="KAF8873446.1"/>
    <property type="molecule type" value="Genomic_DNA"/>
</dbReference>
<feature type="compositionally biased region" description="Polar residues" evidence="1">
    <location>
        <begin position="134"/>
        <end position="146"/>
    </location>
</feature>
<evidence type="ECO:0000313" key="3">
    <source>
        <dbReference type="Proteomes" id="UP000724874"/>
    </source>
</evidence>
<evidence type="ECO:0000313" key="2">
    <source>
        <dbReference type="EMBL" id="KAF8873446.1"/>
    </source>
</evidence>
<protein>
    <submittedName>
        <fullName evidence="2">Uncharacterized protein</fullName>
    </submittedName>
</protein>
<name>A0A9P5N8C1_GYMJU</name>
<keyword evidence="3" id="KW-1185">Reference proteome</keyword>
<organism evidence="2 3">
    <name type="scientific">Gymnopilus junonius</name>
    <name type="common">Spectacular rustgill mushroom</name>
    <name type="synonym">Gymnopilus spectabilis subsp. junonius</name>
    <dbReference type="NCBI Taxonomy" id="109634"/>
    <lineage>
        <taxon>Eukaryota</taxon>
        <taxon>Fungi</taxon>
        <taxon>Dikarya</taxon>
        <taxon>Basidiomycota</taxon>
        <taxon>Agaricomycotina</taxon>
        <taxon>Agaricomycetes</taxon>
        <taxon>Agaricomycetidae</taxon>
        <taxon>Agaricales</taxon>
        <taxon>Agaricineae</taxon>
        <taxon>Hymenogastraceae</taxon>
        <taxon>Gymnopilus</taxon>
    </lineage>
</organism>
<feature type="region of interest" description="Disordered" evidence="1">
    <location>
        <begin position="188"/>
        <end position="224"/>
    </location>
</feature>
<dbReference type="Proteomes" id="UP000724874">
    <property type="component" value="Unassembled WGS sequence"/>
</dbReference>
<feature type="compositionally biased region" description="Polar residues" evidence="1">
    <location>
        <begin position="69"/>
        <end position="82"/>
    </location>
</feature>
<evidence type="ECO:0000256" key="1">
    <source>
        <dbReference type="SAM" id="MobiDB-lite"/>
    </source>
</evidence>
<proteinExistence type="predicted"/>
<comment type="caution">
    <text evidence="2">The sequence shown here is derived from an EMBL/GenBank/DDBJ whole genome shotgun (WGS) entry which is preliminary data.</text>
</comment>
<accession>A0A9P5N8C1</accession>
<sequence length="415" mass="44933">MTVGSGLGVYGTWSSCQAVTGGISGASYVRVIGWDAAVQAFRDALVNREVRFAGPSTSAQSRRTQQSSNVLSPTRGNNSTPRMLTAQPTPPSRTVPFRQQTPRVLFPPRTPLPISPTPSVVPETPLPTPGRQGNPITINDTPSPRTSAAERPDFFRHVARPGFVPSRGFASPGVSLRMRQYRTHPFTGERILVEDSEDEGDTDEKVEAHQEAVQPAPHPPVANADTDAQILEPAPEPRAYASTGVQTRPVFLLSALSSPAQATATADKEPSDPDSDGYEMARDSTPSPDSNPRKRKSPDVEDDEGLQKMPPSRRRRVVRVYDSPEEGPSHLPSYPRVDPPGYFSLALLNLQRPPSPGSSGSTRAVYATSSPAHQDTSEDEYDCLTNLGDPELFDEVCKSCDEAQENFAKHAKRSG</sequence>
<feature type="compositionally biased region" description="Low complexity" evidence="1">
    <location>
        <begin position="56"/>
        <end position="68"/>
    </location>
</feature>